<sequence length="210" mass="23629">MFEARSSAVYTSHASRRQAPNSGPGYRTAGLTHRASYLLGTFRPGESEQPFIPSWRAPQRVTPPLRTLTGAPFAALIRDVLSLSLSTSAYKRHREKLHRPKPELRQCAVWKGAHREEDPDDAYPKARGSVLEELSFRNCSPHFSRNIRYLQPCYLQLENTASSSSPHPTPPSSIQTTPLTLESISHPMRHTTHPASQKNTRPPPFCHSKR</sequence>
<protein>
    <submittedName>
        <fullName evidence="2">Uncharacterized protein</fullName>
    </submittedName>
</protein>
<dbReference type="AlphaFoldDB" id="A0A843UU58"/>
<dbReference type="EMBL" id="NMUH01001175">
    <property type="protein sequence ID" value="MQL89762.1"/>
    <property type="molecule type" value="Genomic_DNA"/>
</dbReference>
<feature type="region of interest" description="Disordered" evidence="1">
    <location>
        <begin position="1"/>
        <end position="29"/>
    </location>
</feature>
<proteinExistence type="predicted"/>
<gene>
    <name evidence="2" type="ORF">Taro_022329</name>
</gene>
<feature type="region of interest" description="Disordered" evidence="1">
    <location>
        <begin position="160"/>
        <end position="210"/>
    </location>
</feature>
<keyword evidence="3" id="KW-1185">Reference proteome</keyword>
<evidence type="ECO:0000313" key="2">
    <source>
        <dbReference type="EMBL" id="MQL89762.1"/>
    </source>
</evidence>
<evidence type="ECO:0000256" key="1">
    <source>
        <dbReference type="SAM" id="MobiDB-lite"/>
    </source>
</evidence>
<organism evidence="2 3">
    <name type="scientific">Colocasia esculenta</name>
    <name type="common">Wild taro</name>
    <name type="synonym">Arum esculentum</name>
    <dbReference type="NCBI Taxonomy" id="4460"/>
    <lineage>
        <taxon>Eukaryota</taxon>
        <taxon>Viridiplantae</taxon>
        <taxon>Streptophyta</taxon>
        <taxon>Embryophyta</taxon>
        <taxon>Tracheophyta</taxon>
        <taxon>Spermatophyta</taxon>
        <taxon>Magnoliopsida</taxon>
        <taxon>Liliopsida</taxon>
        <taxon>Araceae</taxon>
        <taxon>Aroideae</taxon>
        <taxon>Colocasieae</taxon>
        <taxon>Colocasia</taxon>
    </lineage>
</organism>
<comment type="caution">
    <text evidence="2">The sequence shown here is derived from an EMBL/GenBank/DDBJ whole genome shotgun (WGS) entry which is preliminary data.</text>
</comment>
<accession>A0A843UU58</accession>
<feature type="compositionally biased region" description="Pro residues" evidence="1">
    <location>
        <begin position="201"/>
        <end position="210"/>
    </location>
</feature>
<name>A0A843UU58_COLES</name>
<feature type="compositionally biased region" description="Low complexity" evidence="1">
    <location>
        <begin position="160"/>
        <end position="180"/>
    </location>
</feature>
<dbReference type="Proteomes" id="UP000652761">
    <property type="component" value="Unassembled WGS sequence"/>
</dbReference>
<evidence type="ECO:0000313" key="3">
    <source>
        <dbReference type="Proteomes" id="UP000652761"/>
    </source>
</evidence>
<feature type="compositionally biased region" description="Polar residues" evidence="1">
    <location>
        <begin position="8"/>
        <end position="21"/>
    </location>
</feature>
<reference evidence="2" key="1">
    <citation type="submission" date="2017-07" db="EMBL/GenBank/DDBJ databases">
        <title>Taro Niue Genome Assembly and Annotation.</title>
        <authorList>
            <person name="Atibalentja N."/>
            <person name="Keating K."/>
            <person name="Fields C.J."/>
        </authorList>
    </citation>
    <scope>NUCLEOTIDE SEQUENCE</scope>
    <source>
        <strain evidence="2">Niue_2</strain>
        <tissue evidence="2">Leaf</tissue>
    </source>
</reference>